<feature type="compositionally biased region" description="Polar residues" evidence="1">
    <location>
        <begin position="814"/>
        <end position="826"/>
    </location>
</feature>
<feature type="region of interest" description="Disordered" evidence="1">
    <location>
        <begin position="708"/>
        <end position="730"/>
    </location>
</feature>
<dbReference type="Pfam" id="PF08639">
    <property type="entry name" value="Sld3_STD"/>
    <property type="match status" value="1"/>
</dbReference>
<feature type="region of interest" description="Disordered" evidence="1">
    <location>
        <begin position="557"/>
        <end position="653"/>
    </location>
</feature>
<dbReference type="GO" id="GO:0006270">
    <property type="term" value="P:DNA replication initiation"/>
    <property type="evidence" value="ECO:0007669"/>
    <property type="project" value="InterPro"/>
</dbReference>
<feature type="compositionally biased region" description="Basic and acidic residues" evidence="1">
    <location>
        <begin position="452"/>
        <end position="469"/>
    </location>
</feature>
<evidence type="ECO:0000256" key="1">
    <source>
        <dbReference type="SAM" id="MobiDB-lite"/>
    </source>
</evidence>
<feature type="region of interest" description="Disordered" evidence="1">
    <location>
        <begin position="780"/>
        <end position="986"/>
    </location>
</feature>
<dbReference type="InterPro" id="IPR013948">
    <property type="entry name" value="DNA_replication_reg_Sld3_C"/>
</dbReference>
<feature type="domain" description="DNA replication regulator Sld3 C-terminal" evidence="2">
    <location>
        <begin position="282"/>
        <end position="824"/>
    </location>
</feature>
<organism evidence="3 4">
    <name type="scientific">Penicillium citrinum</name>
    <dbReference type="NCBI Taxonomy" id="5077"/>
    <lineage>
        <taxon>Eukaryota</taxon>
        <taxon>Fungi</taxon>
        <taxon>Dikarya</taxon>
        <taxon>Ascomycota</taxon>
        <taxon>Pezizomycotina</taxon>
        <taxon>Eurotiomycetes</taxon>
        <taxon>Eurotiomycetidae</taxon>
        <taxon>Eurotiales</taxon>
        <taxon>Aspergillaceae</taxon>
        <taxon>Penicillium</taxon>
    </lineage>
</organism>
<name>A0A9W9TMS1_PENCI</name>
<keyword evidence="4" id="KW-1185">Reference proteome</keyword>
<reference evidence="3" key="2">
    <citation type="journal article" date="2023" name="IMA Fungus">
        <title>Comparative genomic study of the Penicillium genus elucidates a diverse pangenome and 15 lateral gene transfer events.</title>
        <authorList>
            <person name="Petersen C."/>
            <person name="Sorensen T."/>
            <person name="Nielsen M.R."/>
            <person name="Sondergaard T.E."/>
            <person name="Sorensen J.L."/>
            <person name="Fitzpatrick D.A."/>
            <person name="Frisvad J.C."/>
            <person name="Nielsen K.L."/>
        </authorList>
    </citation>
    <scope>NUCLEOTIDE SEQUENCE</scope>
    <source>
        <strain evidence="3">IBT 23319</strain>
    </source>
</reference>
<feature type="region of interest" description="Disordered" evidence="1">
    <location>
        <begin position="367"/>
        <end position="386"/>
    </location>
</feature>
<evidence type="ECO:0000313" key="4">
    <source>
        <dbReference type="Proteomes" id="UP001147733"/>
    </source>
</evidence>
<feature type="compositionally biased region" description="Basic residues" evidence="1">
    <location>
        <begin position="372"/>
        <end position="384"/>
    </location>
</feature>
<reference evidence="3" key="1">
    <citation type="submission" date="2022-11" db="EMBL/GenBank/DDBJ databases">
        <authorList>
            <person name="Petersen C."/>
        </authorList>
    </citation>
    <scope>NUCLEOTIDE SEQUENCE</scope>
    <source>
        <strain evidence="3">IBT 23319</strain>
    </source>
</reference>
<gene>
    <name evidence="3" type="ORF">N7469_006841</name>
</gene>
<feature type="region of interest" description="Disordered" evidence="1">
    <location>
        <begin position="447"/>
        <end position="474"/>
    </location>
</feature>
<evidence type="ECO:0000313" key="3">
    <source>
        <dbReference type="EMBL" id="KAJ5226835.1"/>
    </source>
</evidence>
<dbReference type="InterPro" id="IPR042511">
    <property type="entry name" value="Sld3"/>
</dbReference>
<dbReference type="GeneID" id="81384926"/>
<dbReference type="AlphaFoldDB" id="A0A9W9TMS1"/>
<evidence type="ECO:0000259" key="2">
    <source>
        <dbReference type="Pfam" id="PF08639"/>
    </source>
</evidence>
<feature type="compositionally biased region" description="Polar residues" evidence="1">
    <location>
        <begin position="893"/>
        <end position="903"/>
    </location>
</feature>
<feature type="compositionally biased region" description="Polar residues" evidence="1">
    <location>
        <begin position="916"/>
        <end position="925"/>
    </location>
</feature>
<dbReference type="PANTHER" id="PTHR28067">
    <property type="entry name" value="DNA REPLICATION REGULATOR SLD3"/>
    <property type="match status" value="1"/>
</dbReference>
<comment type="caution">
    <text evidence="3">The sequence shown here is derived from an EMBL/GenBank/DDBJ whole genome shotgun (WGS) entry which is preliminary data.</text>
</comment>
<dbReference type="PANTHER" id="PTHR28067:SF1">
    <property type="entry name" value="DNA REPLICATION REGULATOR SLD3"/>
    <property type="match status" value="1"/>
</dbReference>
<accession>A0A9W9TMS1</accession>
<protein>
    <submittedName>
        <fullName evidence="3">DNA replication regulator Sld3</fullName>
    </submittedName>
</protein>
<dbReference type="RefSeq" id="XP_056499200.1">
    <property type="nucleotide sequence ID" value="XM_056645759.1"/>
</dbReference>
<dbReference type="OrthoDB" id="15567at2759"/>
<proteinExistence type="predicted"/>
<dbReference type="Gene3D" id="1.20.58.2130">
    <property type="match status" value="1"/>
</dbReference>
<feature type="compositionally biased region" description="Polar residues" evidence="1">
    <location>
        <begin position="955"/>
        <end position="973"/>
    </location>
</feature>
<feature type="compositionally biased region" description="Polar residues" evidence="1">
    <location>
        <begin position="780"/>
        <end position="804"/>
    </location>
</feature>
<dbReference type="EMBL" id="JAPQKT010000006">
    <property type="protein sequence ID" value="KAJ5226835.1"/>
    <property type="molecule type" value="Genomic_DNA"/>
</dbReference>
<sequence length="986" mass="107488">MTAQALPGILDPLSSSALNKLEAVQQSTKKRKFEPDTAAGQLSTTSIVIRAHAASLSDEPLVLDPITALPRSRFPISWIDDVPSSRSDVQSGGLFVADIPALENDLRGRLEPTVLVVRLTVEGAMYVVERVKRGIYSLSRLARWVHEGDIVVAAKGWQGSGDMDSDLDVNMETEDNCAILDPLNWWQSAKIEEPPSDLGLGDEFAGLRMDMVFGGSQADVILPEPSFVDVVQSRSQSVAPISQSVDVGDVLYAPLESQVNTGGMDIDHPASPTEDAKQTPGELLEGMRDHYLQALYISKTSLAYFAKGPLTRCRTAFQNSAPEDSQSPAELIDYYREAILAAKKMDLKFKESLPAAMRDAVLAVSDNEGASKTKKRKSKKKKLGKNGLYPEEDGFIHKWWKDRSMTESVHEGAREAETKKQISDLRLRETQLQILLILEVLSLESNSPKATEQPKDGDMAGEAKSETKKTRSKKPQDLNVLLELHLDRLCIWHAVSMEESTGVESAKASSFTENHMSGKKVESDAVRDFCTEVIIPFYASRLPDKCKLITRKFGVSGGISPAAKKSQSSSKSRVEPGAEVKRQPPAPKSRRSLQRVLTDEKAAAASQSRAPSLHRSKTAPSKQDSNRDSMEPLLPNLSGSIRGGIQQAKRRENREVDLHAAARQHETKLRKVQMLVDQKKELDAAIHALRKPNRELVAKDIADDAVKRVSSGGSARKPKNPVRNPFGEGVQVMATPRGNRKRDAVVGLPPLPRSLAPSRSFAGEMPDQSLAESPVMIPSSSRRATSFSGPDANIFSSRRTTTVSGVKRPAPSTDLGSIQETPTRPSSKILFDNAKNNGSTDADDLLSKSNRGKGLFRVPNLPAPRSATDPTTEPMAPSTPISSRHQETELCVSGSSPFITDSAQKARPSGVMETPPQKQRPSLSARSIPFQIPIQTVSANPTRKESPPAVISTPVKGTSTVPVTPDKSQSKSIYEQLGWDDDEMDL</sequence>
<dbReference type="Proteomes" id="UP001147733">
    <property type="component" value="Unassembled WGS sequence"/>
</dbReference>
<feature type="compositionally biased region" description="Basic and acidic residues" evidence="1">
    <location>
        <begin position="572"/>
        <end position="582"/>
    </location>
</feature>
<dbReference type="GO" id="GO:0031261">
    <property type="term" value="C:DNA replication preinitiation complex"/>
    <property type="evidence" value="ECO:0007669"/>
    <property type="project" value="TreeGrafter"/>
</dbReference>